<keyword evidence="4" id="KW-0326">Glycosidase</keyword>
<sequence length="657" mass="74385">MFVAKRSKHNPILIPDKNHYWEGFATFNMCPVTHNKMTYGLYRAISTVDVLQNPHQISVIGVGESKDGIHFENRVPFITPKEEWDAFGCEDPRTTYFEGTFYTFYTAISKSLPEFSNDFSNTKLNPSSIKVAVALSGDLKKVSERHLVTPFNAKAMTLFPERINGKIIVMFSYHTDSPPAKIAFAALDKIEELWSPLFWEEWEKKVDDYTIDLKRSPYDHIEVGAPPIKTKYGWLVIYSHIQNFFPSKNNLDRIFGIEAFLLDLNSSAGRQKIIGRTNGPMLVPEEAYELSGHVPDVIFPTGAIVKKDTLTIYYGAADTTVCSAKVNLTDLIFDMHPKYRDRVRFKRSSKNPIILPKVENKWEAKATFNPGAILLNGKTHIIYRAMSQDNTSTLGYAMTKNGIDVIKRLPAPIYIPREDFENKKIDGNNSGCEDPRITKIGKNIYLCYTVFDGIGPPRVAISSITEKNFIFHNWKWKKPSIITPKGLDDKDACLFPVKFPLGYCILHRLGNEICGDYLKSLNFEKETVSKCIKIIGPRINTWDSQKVGISAPPIKTKYGWLLLYHGVSKSHSTYRIGCVLLDLKDPAIVLARSTEPIFEPEELYERKGIVNNVVFPCGMVVKNGLLYIYYGGGDRVVGVATMKLDVILKTLVHGLKY</sequence>
<evidence type="ECO:0000313" key="4">
    <source>
        <dbReference type="EMBL" id="KKP85781.1"/>
    </source>
</evidence>
<dbReference type="InterPro" id="IPR023296">
    <property type="entry name" value="Glyco_hydro_beta-prop_sf"/>
</dbReference>
<dbReference type="GO" id="GO:0016757">
    <property type="term" value="F:glycosyltransferase activity"/>
    <property type="evidence" value="ECO:0007669"/>
    <property type="project" value="UniProtKB-KW"/>
</dbReference>
<dbReference type="SUPFAM" id="SSF75005">
    <property type="entry name" value="Arabinanase/levansucrase/invertase"/>
    <property type="match status" value="2"/>
</dbReference>
<dbReference type="GO" id="GO:0016798">
    <property type="term" value="F:hydrolase activity, acting on glycosyl bonds"/>
    <property type="evidence" value="ECO:0007669"/>
    <property type="project" value="UniProtKB-KW"/>
</dbReference>
<evidence type="ECO:0000256" key="1">
    <source>
        <dbReference type="ARBA" id="ARBA00022676"/>
    </source>
</evidence>
<evidence type="ECO:0000256" key="3">
    <source>
        <dbReference type="ARBA" id="ARBA00024356"/>
    </source>
</evidence>
<gene>
    <name evidence="4" type="ORF">UR88_C0007G0005</name>
</gene>
<dbReference type="Pfam" id="PF04041">
    <property type="entry name" value="Glyco_hydro_130"/>
    <property type="match status" value="2"/>
</dbReference>
<proteinExistence type="inferred from homology"/>
<name>A0A0G0DAZ2_9BACT</name>
<accession>A0A0G0DAZ2</accession>
<comment type="similarity">
    <text evidence="3">Belongs to the glycosyl hydrolase 130 family.</text>
</comment>
<evidence type="ECO:0000256" key="2">
    <source>
        <dbReference type="ARBA" id="ARBA00022679"/>
    </source>
</evidence>
<reference evidence="4 5" key="1">
    <citation type="journal article" date="2015" name="Nature">
        <title>rRNA introns, odd ribosomes, and small enigmatic genomes across a large radiation of phyla.</title>
        <authorList>
            <person name="Brown C.T."/>
            <person name="Hug L.A."/>
            <person name="Thomas B.C."/>
            <person name="Sharon I."/>
            <person name="Castelle C.J."/>
            <person name="Singh A."/>
            <person name="Wilkins M.J."/>
            <person name="Williams K.H."/>
            <person name="Banfield J.F."/>
        </authorList>
    </citation>
    <scope>NUCLEOTIDE SEQUENCE [LARGE SCALE GENOMIC DNA]</scope>
</reference>
<organism evidence="4 5">
    <name type="scientific">Candidatus Nomurabacteria bacterium GW2011_GWA1_35_8</name>
    <dbReference type="NCBI Taxonomy" id="1618727"/>
    <lineage>
        <taxon>Bacteria</taxon>
        <taxon>Candidatus Nomuraibacteriota</taxon>
    </lineage>
</organism>
<keyword evidence="2" id="KW-0808">Transferase</keyword>
<dbReference type="Gene3D" id="2.115.10.20">
    <property type="entry name" value="Glycosyl hydrolase domain, family 43"/>
    <property type="match status" value="2"/>
</dbReference>
<dbReference type="CDD" id="cd18614">
    <property type="entry name" value="GH130"/>
    <property type="match status" value="1"/>
</dbReference>
<dbReference type="EMBL" id="LBQW01000007">
    <property type="protein sequence ID" value="KKP85781.1"/>
    <property type="molecule type" value="Genomic_DNA"/>
</dbReference>
<dbReference type="CDD" id="cd18611">
    <property type="entry name" value="GH130"/>
    <property type="match status" value="1"/>
</dbReference>
<dbReference type="Proteomes" id="UP000186383">
    <property type="component" value="Unassembled WGS sequence"/>
</dbReference>
<dbReference type="InterPro" id="IPR007184">
    <property type="entry name" value="Mannoside_phosphorylase"/>
</dbReference>
<keyword evidence="1" id="KW-0328">Glycosyltransferase</keyword>
<protein>
    <submittedName>
        <fullName evidence="4">Glycosidase-related protein</fullName>
    </submittedName>
</protein>
<keyword evidence="4" id="KW-0378">Hydrolase</keyword>
<evidence type="ECO:0000313" key="5">
    <source>
        <dbReference type="Proteomes" id="UP000186383"/>
    </source>
</evidence>
<comment type="caution">
    <text evidence="4">The sequence shown here is derived from an EMBL/GenBank/DDBJ whole genome shotgun (WGS) entry which is preliminary data.</text>
</comment>
<dbReference type="PANTHER" id="PTHR34106:SF5">
    <property type="entry name" value="GLYCOSIDASE"/>
    <property type="match status" value="1"/>
</dbReference>
<dbReference type="PANTHER" id="PTHR34106">
    <property type="entry name" value="GLYCOSIDASE"/>
    <property type="match status" value="1"/>
</dbReference>
<dbReference type="AlphaFoldDB" id="A0A0G0DAZ2"/>